<dbReference type="Gene3D" id="1.10.45.10">
    <property type="entry name" value="Vanillyl-alcohol Oxidase, Chain A, domain 4"/>
    <property type="match status" value="1"/>
</dbReference>
<dbReference type="Pfam" id="PF02913">
    <property type="entry name" value="FAD-oxidase_C"/>
    <property type="match status" value="1"/>
</dbReference>
<organism evidence="5 6">
    <name type="scientific">Yoonia maritima</name>
    <dbReference type="NCBI Taxonomy" id="1435347"/>
    <lineage>
        <taxon>Bacteria</taxon>
        <taxon>Pseudomonadati</taxon>
        <taxon>Pseudomonadota</taxon>
        <taxon>Alphaproteobacteria</taxon>
        <taxon>Rhodobacterales</taxon>
        <taxon>Paracoccaceae</taxon>
        <taxon>Yoonia</taxon>
    </lineage>
</organism>
<dbReference type="InterPro" id="IPR016164">
    <property type="entry name" value="FAD-linked_Oxase-like_C"/>
</dbReference>
<dbReference type="PANTHER" id="PTHR43716:SF2">
    <property type="entry name" value="BLL6224 PROTEIN"/>
    <property type="match status" value="1"/>
</dbReference>
<dbReference type="InterPro" id="IPR036318">
    <property type="entry name" value="FAD-bd_PCMH-like_sf"/>
</dbReference>
<sequence length="471" mass="49911">MLNPVTPEFEAQLRAALPPAAFKDDTALYMSEPRGRWTGQGLVIAPSSTEEVATLVKACAEAKVGIIPYGGGTGLVGGQLTDEGPKSVVISLERMNKIRAVYPTENVLVCDAGVILADVQNAAEDVDRLFPLSLASEGSARIGGLLSTNAGGVNVLRYGNARALCLGLEVVRPDGTIWHGLTRLRKDNTGYDLRDLMIGAEGTLGIITAAALKLAPRPVGIGAAMMAVPSPQAALDLLALAGARIGDGISAFEIMHRQGMDFLTEVGPELRQPFAEVPEWCVLVDVGLPAGLSPEDALEGLFEASFEQGLVTDGVIAQSRGQRQELWDIRENIPEANRRIGSVSSHDIALPLSVIPDFIEQGGKALAEVGDFRINCFGHLGDGNLHYNVFPAQGRSRDEYDALRGAVKQTVHDLVSEMEGSVSAEHGIGRLKVSDLEKYGDPAKLAMLCAIKDALDPQGIMNPGAVLRARG</sequence>
<dbReference type="SUPFAM" id="SSF55103">
    <property type="entry name" value="FAD-linked oxidases, C-terminal domain"/>
    <property type="match status" value="1"/>
</dbReference>
<dbReference type="EMBL" id="PVTP01000007">
    <property type="protein sequence ID" value="PRY76984.1"/>
    <property type="molecule type" value="Genomic_DNA"/>
</dbReference>
<dbReference type="InterPro" id="IPR016169">
    <property type="entry name" value="FAD-bd_PCMH_sub2"/>
</dbReference>
<dbReference type="OrthoDB" id="9811557at2"/>
<dbReference type="InterPro" id="IPR051264">
    <property type="entry name" value="FAD-oxidored/transferase_4"/>
</dbReference>
<dbReference type="PANTHER" id="PTHR43716">
    <property type="entry name" value="D-2-HYDROXYGLUTARATE DEHYDROGENASE, MITOCHONDRIAL"/>
    <property type="match status" value="1"/>
</dbReference>
<comment type="caution">
    <text evidence="5">The sequence shown here is derived from an EMBL/GenBank/DDBJ whole genome shotgun (WGS) entry which is preliminary data.</text>
</comment>
<dbReference type="Gene3D" id="3.30.465.10">
    <property type="match status" value="1"/>
</dbReference>
<dbReference type="AlphaFoldDB" id="A0A2T0VXV9"/>
<accession>A0A2T0VXV9</accession>
<dbReference type="Proteomes" id="UP000238007">
    <property type="component" value="Unassembled WGS sequence"/>
</dbReference>
<dbReference type="SUPFAM" id="SSF56176">
    <property type="entry name" value="FAD-binding/transporter-associated domain-like"/>
    <property type="match status" value="1"/>
</dbReference>
<evidence type="ECO:0000256" key="3">
    <source>
        <dbReference type="ARBA" id="ARBA00022827"/>
    </source>
</evidence>
<gene>
    <name evidence="5" type="ORF">CLV80_107161</name>
</gene>
<evidence type="ECO:0000313" key="5">
    <source>
        <dbReference type="EMBL" id="PRY76984.1"/>
    </source>
</evidence>
<dbReference type="InterPro" id="IPR004113">
    <property type="entry name" value="FAD-bd_oxidored_4_C"/>
</dbReference>
<evidence type="ECO:0000313" key="6">
    <source>
        <dbReference type="Proteomes" id="UP000238007"/>
    </source>
</evidence>
<dbReference type="PROSITE" id="PS51387">
    <property type="entry name" value="FAD_PCMH"/>
    <property type="match status" value="1"/>
</dbReference>
<comment type="similarity">
    <text evidence="1">Belongs to the FAD-binding oxidoreductase/transferase type 4 family.</text>
</comment>
<dbReference type="GO" id="GO:0022904">
    <property type="term" value="P:respiratory electron transport chain"/>
    <property type="evidence" value="ECO:0007669"/>
    <property type="project" value="TreeGrafter"/>
</dbReference>
<dbReference type="RefSeq" id="WP_106358142.1">
    <property type="nucleotide sequence ID" value="NZ_PVTP01000007.1"/>
</dbReference>
<dbReference type="Gene3D" id="3.30.70.2190">
    <property type="match status" value="1"/>
</dbReference>
<dbReference type="InterPro" id="IPR016166">
    <property type="entry name" value="FAD-bd_PCMH"/>
</dbReference>
<dbReference type="GO" id="GO:0003824">
    <property type="term" value="F:catalytic activity"/>
    <property type="evidence" value="ECO:0007669"/>
    <property type="project" value="InterPro"/>
</dbReference>
<evidence type="ECO:0000256" key="2">
    <source>
        <dbReference type="ARBA" id="ARBA00022630"/>
    </source>
</evidence>
<keyword evidence="3" id="KW-0274">FAD</keyword>
<reference evidence="5 6" key="1">
    <citation type="submission" date="2018-03" db="EMBL/GenBank/DDBJ databases">
        <title>Genomic Encyclopedia of Archaeal and Bacterial Type Strains, Phase II (KMG-II): from individual species to whole genera.</title>
        <authorList>
            <person name="Goeker M."/>
        </authorList>
    </citation>
    <scope>NUCLEOTIDE SEQUENCE [LARGE SCALE GENOMIC DNA]</scope>
    <source>
        <strain evidence="5 6">DSM 101533</strain>
    </source>
</reference>
<dbReference type="Gene3D" id="3.30.70.2740">
    <property type="match status" value="1"/>
</dbReference>
<dbReference type="InterPro" id="IPR006094">
    <property type="entry name" value="Oxid_FAD_bind_N"/>
</dbReference>
<evidence type="ECO:0000256" key="1">
    <source>
        <dbReference type="ARBA" id="ARBA00008000"/>
    </source>
</evidence>
<evidence type="ECO:0000259" key="4">
    <source>
        <dbReference type="PROSITE" id="PS51387"/>
    </source>
</evidence>
<feature type="domain" description="FAD-binding PCMH-type" evidence="4">
    <location>
        <begin position="30"/>
        <end position="217"/>
    </location>
</feature>
<protein>
    <submittedName>
        <fullName evidence="5">FAD/FMN-containing dehydrogenase</fullName>
    </submittedName>
</protein>
<proteinExistence type="inferred from homology"/>
<keyword evidence="6" id="KW-1185">Reference proteome</keyword>
<keyword evidence="2" id="KW-0285">Flavoprotein</keyword>
<dbReference type="GO" id="GO:0071949">
    <property type="term" value="F:FAD binding"/>
    <property type="evidence" value="ECO:0007669"/>
    <property type="project" value="InterPro"/>
</dbReference>
<dbReference type="InterPro" id="IPR016171">
    <property type="entry name" value="Vanillyl_alc_oxidase_C-sub2"/>
</dbReference>
<dbReference type="Pfam" id="PF01565">
    <property type="entry name" value="FAD_binding_4"/>
    <property type="match status" value="1"/>
</dbReference>
<name>A0A2T0VXV9_9RHOB</name>